<dbReference type="PANTHER" id="PTHR47213">
    <property type="entry name" value="OS07G0567300 PROTEIN"/>
    <property type="match status" value="1"/>
</dbReference>
<dbReference type="PANTHER" id="PTHR47213:SF1">
    <property type="entry name" value="OS07G0567300 PROTEIN"/>
    <property type="match status" value="1"/>
</dbReference>
<feature type="compositionally biased region" description="Basic and acidic residues" evidence="1">
    <location>
        <begin position="351"/>
        <end position="363"/>
    </location>
</feature>
<dbReference type="Gene3D" id="3.90.550.20">
    <property type="match status" value="1"/>
</dbReference>
<feature type="region of interest" description="Disordered" evidence="1">
    <location>
        <begin position="71"/>
        <end position="93"/>
    </location>
</feature>
<keyword evidence="4" id="KW-1185">Reference proteome</keyword>
<dbReference type="InterPro" id="IPR007652">
    <property type="entry name" value="A1-4-GlycosylTfrase_dom"/>
</dbReference>
<gene>
    <name evidence="3" type="ORF">KC19_3G184400</name>
</gene>
<evidence type="ECO:0000313" key="3">
    <source>
        <dbReference type="EMBL" id="KAG0584091.1"/>
    </source>
</evidence>
<proteinExistence type="predicted"/>
<evidence type="ECO:0000313" key="4">
    <source>
        <dbReference type="Proteomes" id="UP000822688"/>
    </source>
</evidence>
<evidence type="ECO:0000259" key="2">
    <source>
        <dbReference type="Pfam" id="PF04572"/>
    </source>
</evidence>
<organism evidence="3 4">
    <name type="scientific">Ceratodon purpureus</name>
    <name type="common">Fire moss</name>
    <name type="synonym">Dicranum purpureum</name>
    <dbReference type="NCBI Taxonomy" id="3225"/>
    <lineage>
        <taxon>Eukaryota</taxon>
        <taxon>Viridiplantae</taxon>
        <taxon>Streptophyta</taxon>
        <taxon>Embryophyta</taxon>
        <taxon>Bryophyta</taxon>
        <taxon>Bryophytina</taxon>
        <taxon>Bryopsida</taxon>
        <taxon>Dicranidae</taxon>
        <taxon>Pseudoditrichales</taxon>
        <taxon>Ditrichaceae</taxon>
        <taxon>Ceratodon</taxon>
    </lineage>
</organism>
<reference evidence="3" key="1">
    <citation type="submission" date="2020-06" db="EMBL/GenBank/DDBJ databases">
        <title>WGS assembly of Ceratodon purpureus strain R40.</title>
        <authorList>
            <person name="Carey S.B."/>
            <person name="Jenkins J."/>
            <person name="Shu S."/>
            <person name="Lovell J.T."/>
            <person name="Sreedasyam A."/>
            <person name="Maumus F."/>
            <person name="Tiley G.P."/>
            <person name="Fernandez-Pozo N."/>
            <person name="Barry K."/>
            <person name="Chen C."/>
            <person name="Wang M."/>
            <person name="Lipzen A."/>
            <person name="Daum C."/>
            <person name="Saski C.A."/>
            <person name="Payton A.C."/>
            <person name="Mcbreen J.C."/>
            <person name="Conrad R.E."/>
            <person name="Kollar L.M."/>
            <person name="Olsson S."/>
            <person name="Huttunen S."/>
            <person name="Landis J.B."/>
            <person name="Wickett N.J."/>
            <person name="Johnson M.G."/>
            <person name="Rensing S.A."/>
            <person name="Grimwood J."/>
            <person name="Schmutz J."/>
            <person name="Mcdaniel S.F."/>
        </authorList>
    </citation>
    <scope>NUCLEOTIDE SEQUENCE</scope>
    <source>
        <strain evidence="3">R40</strain>
    </source>
</reference>
<feature type="compositionally biased region" description="Basic and acidic residues" evidence="1">
    <location>
        <begin position="576"/>
        <end position="611"/>
    </location>
</feature>
<dbReference type="InterPro" id="IPR007577">
    <property type="entry name" value="GlycoTrfase_DXD_sugar-bd_CS"/>
</dbReference>
<dbReference type="EMBL" id="CM026423">
    <property type="protein sequence ID" value="KAG0584091.1"/>
    <property type="molecule type" value="Genomic_DNA"/>
</dbReference>
<feature type="domain" description="Alpha 1,4-glycosyltransferase" evidence="2">
    <location>
        <begin position="797"/>
        <end position="928"/>
    </location>
</feature>
<dbReference type="Proteomes" id="UP000822688">
    <property type="component" value="Chromosome 3"/>
</dbReference>
<dbReference type="SUPFAM" id="SSF53448">
    <property type="entry name" value="Nucleotide-diphospho-sugar transferases"/>
    <property type="match status" value="1"/>
</dbReference>
<dbReference type="InterPro" id="IPR044789">
    <property type="entry name" value="Put_A1-4-GlycosylTfrase_plant"/>
</dbReference>
<feature type="compositionally biased region" description="Polar residues" evidence="1">
    <location>
        <begin position="253"/>
        <end position="271"/>
    </location>
</feature>
<accession>A0A8T0IMM7</accession>
<feature type="compositionally biased region" description="Basic and acidic residues" evidence="1">
    <location>
        <begin position="544"/>
        <end position="564"/>
    </location>
</feature>
<feature type="region of interest" description="Disordered" evidence="1">
    <location>
        <begin position="544"/>
        <end position="620"/>
    </location>
</feature>
<feature type="region of interest" description="Disordered" evidence="1">
    <location>
        <begin position="240"/>
        <end position="335"/>
    </location>
</feature>
<dbReference type="Pfam" id="PF04488">
    <property type="entry name" value="Gly_transf_sug"/>
    <property type="match status" value="1"/>
</dbReference>
<dbReference type="InterPro" id="IPR029044">
    <property type="entry name" value="Nucleotide-diphossugar_trans"/>
</dbReference>
<dbReference type="Pfam" id="PF04572">
    <property type="entry name" value="Gb3_synth"/>
    <property type="match status" value="1"/>
</dbReference>
<sequence length="929" mass="105326">MPLFTARARPRPARLSTSSISSLKNKDRQMCMYLYMLGVALLLVISVSLLQLGLGGSPADPVLDARHARKGASGAGDLRVHRHKGEFGAGGRQEKYKDIEKLSRRKRAEMFNSRNRSKDWKARSVGKRGVGIGMAEDEEEAGSQEKEVPYFSDFEGREVDLNDMDDLEEQSDTEDSRIYQGQQLDDMDKFDKDEVKEDAYKHQGQLLDDMDRFDNHQVTQDTNRHMFGDDAVPKFVEELSRNRKFQTVGGNRPDTQAKGSPSMSENETLGQLQDGKKESRKLGFRRENSRDVLNKEREDAEQEDSGKLSHSIGDSLGSEDIVQPANAVPEAPKGSIRAAIEQEMEKRNGALAREARDSLRRSLGETNFNPASLHGKNKSEDQEGSVETGMPPLRVFKEFFDDMKVSHDNGDKPMDKSVVQEDVKGEEAVILDKSSSKALRSPPWNIQTTVEDVVVDSLSFPNVKENMGDVKESSRSAQETAEINNLDSVKLNALTMEERTSMDTTRFDHVVNPKLNVEVSEAREHLESADVLQTDKQLIKEDHVENVGDVRNEGEEKAVSRNADKNGSAVEEIEVEGERDPRKTNINDSAVKVKEVQGERKSRKSNEKDSAMEENEDDDHDNMIQWGFYPTLSTKLKFSKFLSAFFKQESCSLRIFMAWTTAPWAYTPRHQRAIESILHFHPQACIVVFTETIDFQFFDSWVKEGYKIAVARPNLEELLGKTPAIDFAYVWYEWRNMNLFYIHYTELLRIAALHKYGGVWLDMDMILARPLPKLHNVLGSTVSEDGEWVLNGAFMSFDKSSYFLKACIEEFVATYDETSLGWNGADLLNRVASNATRKGGKVWLEQSEHLQVLEPIAFFPLSRHSIIKYFSAPKNNHERVEQKQMLSAILDESHGTHLWNSVTGRHVPEVGSLVEKLLNRFCMRCTDVL</sequence>
<dbReference type="AlphaFoldDB" id="A0A8T0IMM7"/>
<protein>
    <recommendedName>
        <fullName evidence="2">Alpha 1,4-glycosyltransferase domain-containing protein</fullName>
    </recommendedName>
</protein>
<name>A0A8T0IMM7_CERPU</name>
<feature type="compositionally biased region" description="Basic and acidic residues" evidence="1">
    <location>
        <begin position="274"/>
        <end position="298"/>
    </location>
</feature>
<comment type="caution">
    <text evidence="3">The sequence shown here is derived from an EMBL/GenBank/DDBJ whole genome shotgun (WGS) entry which is preliminary data.</text>
</comment>
<evidence type="ECO:0000256" key="1">
    <source>
        <dbReference type="SAM" id="MobiDB-lite"/>
    </source>
</evidence>
<feature type="region of interest" description="Disordered" evidence="1">
    <location>
        <begin position="351"/>
        <end position="389"/>
    </location>
</feature>